<gene>
    <name evidence="1" type="ORF">HYALB_00000288</name>
</gene>
<dbReference type="EMBL" id="CAJVRM010000296">
    <property type="protein sequence ID" value="CAG8979154.1"/>
    <property type="molecule type" value="Genomic_DNA"/>
</dbReference>
<name>A0A9N9Q8M2_9HELO</name>
<organism evidence="1 2">
    <name type="scientific">Hymenoscyphus albidus</name>
    <dbReference type="NCBI Taxonomy" id="595503"/>
    <lineage>
        <taxon>Eukaryota</taxon>
        <taxon>Fungi</taxon>
        <taxon>Dikarya</taxon>
        <taxon>Ascomycota</taxon>
        <taxon>Pezizomycotina</taxon>
        <taxon>Leotiomycetes</taxon>
        <taxon>Helotiales</taxon>
        <taxon>Helotiaceae</taxon>
        <taxon>Hymenoscyphus</taxon>
    </lineage>
</organism>
<dbReference type="AlphaFoldDB" id="A0A9N9Q8M2"/>
<sequence>MGLDPGCECGGRCWVRKGGWDILIRESVLVLDTSFHIWEHMAFRSVDCYKTCKNSMRKKTPQSKRMYKTLKPRDSGYIERKTSSTRTFCVYNIMITCRIESTSHQSPAKDKFQHNQPAKNEKENVKMHVSYTDHHDRRDLESTIRSILQDSWTSDTRVDPNRWFDVYPETPNPYHLAPNMRVHAEELFGSSFYQVSRRALEKWILEEWIFAVMCLKIEEIQQDRPTSRDPTPNQILFEIRLNRHCNLNWTDWVAEQRDWIEDGYGLPDLPVRNSAEDF</sequence>
<evidence type="ECO:0000313" key="1">
    <source>
        <dbReference type="EMBL" id="CAG8979154.1"/>
    </source>
</evidence>
<protein>
    <submittedName>
        <fullName evidence="1">Uncharacterized protein</fullName>
    </submittedName>
</protein>
<keyword evidence="2" id="KW-1185">Reference proteome</keyword>
<feature type="non-terminal residue" evidence="1">
    <location>
        <position position="278"/>
    </location>
</feature>
<accession>A0A9N9Q8M2</accession>
<reference evidence="1" key="1">
    <citation type="submission" date="2021-07" db="EMBL/GenBank/DDBJ databases">
        <authorList>
            <person name="Durling M."/>
        </authorList>
    </citation>
    <scope>NUCLEOTIDE SEQUENCE</scope>
</reference>
<evidence type="ECO:0000313" key="2">
    <source>
        <dbReference type="Proteomes" id="UP000701801"/>
    </source>
</evidence>
<proteinExistence type="predicted"/>
<dbReference type="Proteomes" id="UP000701801">
    <property type="component" value="Unassembled WGS sequence"/>
</dbReference>
<comment type="caution">
    <text evidence="1">The sequence shown here is derived from an EMBL/GenBank/DDBJ whole genome shotgun (WGS) entry which is preliminary data.</text>
</comment>